<evidence type="ECO:0000259" key="2">
    <source>
        <dbReference type="PROSITE" id="PS50181"/>
    </source>
</evidence>
<organism evidence="3 4">
    <name type="scientific">Drosophila arizonae</name>
    <name type="common">Fruit fly</name>
    <dbReference type="NCBI Taxonomy" id="7263"/>
    <lineage>
        <taxon>Eukaryota</taxon>
        <taxon>Metazoa</taxon>
        <taxon>Ecdysozoa</taxon>
        <taxon>Arthropoda</taxon>
        <taxon>Hexapoda</taxon>
        <taxon>Insecta</taxon>
        <taxon>Pterygota</taxon>
        <taxon>Neoptera</taxon>
        <taxon>Endopterygota</taxon>
        <taxon>Diptera</taxon>
        <taxon>Brachycera</taxon>
        <taxon>Muscomorpha</taxon>
        <taxon>Ephydroidea</taxon>
        <taxon>Drosophilidae</taxon>
        <taxon>Drosophila</taxon>
    </lineage>
</organism>
<dbReference type="InterPro" id="IPR036047">
    <property type="entry name" value="F-box-like_dom_sf"/>
</dbReference>
<dbReference type="GeneID" id="108612992"/>
<dbReference type="Proteomes" id="UP000694904">
    <property type="component" value="Chromosome 4"/>
</dbReference>
<evidence type="ECO:0000313" key="4">
    <source>
        <dbReference type="RefSeq" id="XP_017861630.1"/>
    </source>
</evidence>
<dbReference type="SUPFAM" id="SSF81383">
    <property type="entry name" value="F-box domain"/>
    <property type="match status" value="1"/>
</dbReference>
<dbReference type="PANTHER" id="PTHR13252:SF9">
    <property type="entry name" value="F-BOX ONLY PROTEIN 28"/>
    <property type="match status" value="1"/>
</dbReference>
<keyword evidence="3" id="KW-1185">Reference proteome</keyword>
<proteinExistence type="predicted"/>
<reference evidence="3" key="1">
    <citation type="journal article" date="1997" name="Nucleic Acids Res.">
        <title>tRNAscan-SE: a program for improved detection of transfer RNA genes in genomic sequence.</title>
        <authorList>
            <person name="Lowe T.M."/>
            <person name="Eddy S.R."/>
        </authorList>
    </citation>
    <scope>NUCLEOTIDE SEQUENCE [LARGE SCALE GENOMIC DNA]</scope>
</reference>
<dbReference type="InterPro" id="IPR039719">
    <property type="entry name" value="FBXO28"/>
</dbReference>
<gene>
    <name evidence="4" type="primary">LOC108612992</name>
</gene>
<dbReference type="InterPro" id="IPR001810">
    <property type="entry name" value="F-box_dom"/>
</dbReference>
<protein>
    <submittedName>
        <fullName evidence="4">F-box only protein 28</fullName>
    </submittedName>
</protein>
<dbReference type="CDD" id="cd22100">
    <property type="entry name" value="F-box_FBXO28"/>
    <property type="match status" value="1"/>
</dbReference>
<name>A0ABM1P344_DROAR</name>
<dbReference type="PANTHER" id="PTHR13252">
    <property type="entry name" value="F-BOX ONLY PROTEIN 28"/>
    <property type="match status" value="1"/>
</dbReference>
<accession>A0ABM1P344</accession>
<evidence type="ECO:0000313" key="3">
    <source>
        <dbReference type="Proteomes" id="UP000694904"/>
    </source>
</evidence>
<sequence>MHILDLPDTVLMDIFELLSYDEVAKKREVCTRFNYICQQVLNTGFNRVVKEHAKNFKRIKSLLPRRESERRNHMLARHSDILTSIETRISMLTMTYSKFIDLKICCFIPGRVLDEINNILKLLGGTTKPLRPHEVLQELRDISSMAIEHFDEKIAINFKTALKMNESSNARVVVCGSLGDISFNGVKVSALKKIHQQQPMIQQPLAHREPLLPPARCHNMHCMNDKNNALLQALQLAKSLPTTDNVKNATECHCKYNYQAKQLQRQLQTQKMLTMKVRLLENSRRQQDRRLQEAMGSITELATQVFELKRQLEDVMAKGKPMETQPNVASGALKRSAKTTDCLKPTKKPKA</sequence>
<evidence type="ECO:0000256" key="1">
    <source>
        <dbReference type="SAM" id="MobiDB-lite"/>
    </source>
</evidence>
<reference evidence="3" key="2">
    <citation type="journal article" date="2016" name="G3 (Bethesda)">
        <title>Genome Evolution in Three Species of Cactophilic Drosophila.</title>
        <authorList>
            <person name="Sanchez-Flores A."/>
            <person name="Penazola F."/>
            <person name="Carpinteyro-Ponce J."/>
            <person name="Nazario-Yepiz N."/>
            <person name="Abreu-Goodger C."/>
            <person name="Machado C.A."/>
            <person name="Markow T.A."/>
        </authorList>
    </citation>
    <scope>NUCLEOTIDE SEQUENCE [LARGE SCALE GENOMIC DNA]</scope>
</reference>
<dbReference type="RefSeq" id="XP_017861630.1">
    <property type="nucleotide sequence ID" value="XM_018006141.1"/>
</dbReference>
<feature type="domain" description="F-box" evidence="2">
    <location>
        <begin position="1"/>
        <end position="48"/>
    </location>
</feature>
<reference evidence="4" key="3">
    <citation type="submission" date="2025-08" db="UniProtKB">
        <authorList>
            <consortium name="RefSeq"/>
        </authorList>
    </citation>
    <scope>IDENTIFICATION</scope>
    <source>
        <tissue evidence="4">Whole organism</tissue>
    </source>
</reference>
<dbReference type="PROSITE" id="PS50181">
    <property type="entry name" value="FBOX"/>
    <property type="match status" value="1"/>
</dbReference>
<feature type="region of interest" description="Disordered" evidence="1">
    <location>
        <begin position="318"/>
        <end position="351"/>
    </location>
</feature>